<comment type="caution">
    <text evidence="2">The sequence shown here is derived from an EMBL/GenBank/DDBJ whole genome shotgun (WGS) entry which is preliminary data.</text>
</comment>
<sequence length="180" mass="18608">MVASLLDEDARAHAEHIGPLLEAVLDRAGRPAIDAVAYGTGPGPFTGLRVGMAAARTAALVLGAEELPVLSHDAVALAAVRRGVALPFVVVADAKRREHFTTVYRRLDEAGTPVRDGEPVVGPDDGIPDLTRVVGAVDAGVLGAIAALRRGAGIAAEPQEARYLRSPDVTISTVRKSVLG</sequence>
<evidence type="ECO:0000313" key="3">
    <source>
        <dbReference type="Proteomes" id="UP001500121"/>
    </source>
</evidence>
<dbReference type="Pfam" id="PF00814">
    <property type="entry name" value="TsaD"/>
    <property type="match status" value="1"/>
</dbReference>
<dbReference type="Proteomes" id="UP001500121">
    <property type="component" value="Unassembled WGS sequence"/>
</dbReference>
<name>A0ABP8Z9A5_9MICO</name>
<dbReference type="SUPFAM" id="SSF53067">
    <property type="entry name" value="Actin-like ATPase domain"/>
    <property type="match status" value="1"/>
</dbReference>
<keyword evidence="3" id="KW-1185">Reference proteome</keyword>
<accession>A0ABP8Z9A5</accession>
<evidence type="ECO:0000259" key="1">
    <source>
        <dbReference type="Pfam" id="PF00814"/>
    </source>
</evidence>
<dbReference type="NCBIfam" id="TIGR03725">
    <property type="entry name" value="T6A_YeaZ"/>
    <property type="match status" value="1"/>
</dbReference>
<dbReference type="EMBL" id="BAABLP010000004">
    <property type="protein sequence ID" value="GAA4749973.1"/>
    <property type="molecule type" value="Genomic_DNA"/>
</dbReference>
<protein>
    <submittedName>
        <fullName evidence="2">tRNA (Adenosine(37)-N6)-threonylcarbamoyltransferase complex dimerization subunit type 1 TsaB</fullName>
    </submittedName>
</protein>
<dbReference type="InterPro" id="IPR000905">
    <property type="entry name" value="Gcp-like_dom"/>
</dbReference>
<dbReference type="InterPro" id="IPR022496">
    <property type="entry name" value="T6A_TsaB"/>
</dbReference>
<reference evidence="3" key="1">
    <citation type="journal article" date="2019" name="Int. J. Syst. Evol. Microbiol.">
        <title>The Global Catalogue of Microorganisms (GCM) 10K type strain sequencing project: providing services to taxonomists for standard genome sequencing and annotation.</title>
        <authorList>
            <consortium name="The Broad Institute Genomics Platform"/>
            <consortium name="The Broad Institute Genome Sequencing Center for Infectious Disease"/>
            <person name="Wu L."/>
            <person name="Ma J."/>
        </authorList>
    </citation>
    <scope>NUCLEOTIDE SEQUENCE [LARGE SCALE GENOMIC DNA]</scope>
    <source>
        <strain evidence="3">JCM 19015</strain>
    </source>
</reference>
<evidence type="ECO:0000313" key="2">
    <source>
        <dbReference type="EMBL" id="GAA4749973.1"/>
    </source>
</evidence>
<gene>
    <name evidence="2" type="primary">tsaB</name>
    <name evidence="2" type="ORF">GCM10025783_23040</name>
</gene>
<dbReference type="Gene3D" id="3.30.420.40">
    <property type="match status" value="1"/>
</dbReference>
<proteinExistence type="predicted"/>
<dbReference type="InterPro" id="IPR043129">
    <property type="entry name" value="ATPase_NBD"/>
</dbReference>
<feature type="domain" description="Gcp-like" evidence="1">
    <location>
        <begin position="10"/>
        <end position="110"/>
    </location>
</feature>
<organism evidence="2 3">
    <name type="scientific">Amnibacterium soli</name>
    <dbReference type="NCBI Taxonomy" id="1282736"/>
    <lineage>
        <taxon>Bacteria</taxon>
        <taxon>Bacillati</taxon>
        <taxon>Actinomycetota</taxon>
        <taxon>Actinomycetes</taxon>
        <taxon>Micrococcales</taxon>
        <taxon>Microbacteriaceae</taxon>
        <taxon>Amnibacterium</taxon>
    </lineage>
</organism>